<feature type="domain" description="DUF7507" evidence="2">
    <location>
        <begin position="107"/>
        <end position="203"/>
    </location>
</feature>
<dbReference type="InterPro" id="IPR013783">
    <property type="entry name" value="Ig-like_fold"/>
</dbReference>
<feature type="region of interest" description="Disordered" evidence="1">
    <location>
        <begin position="643"/>
        <end position="680"/>
    </location>
</feature>
<organism evidence="3 4">
    <name type="scientific">Pseudahrensia aquimaris</name>
    <dbReference type="NCBI Taxonomy" id="744461"/>
    <lineage>
        <taxon>Bacteria</taxon>
        <taxon>Pseudomonadati</taxon>
        <taxon>Pseudomonadota</taxon>
        <taxon>Alphaproteobacteria</taxon>
        <taxon>Hyphomicrobiales</taxon>
        <taxon>Ahrensiaceae</taxon>
        <taxon>Pseudahrensia</taxon>
    </lineage>
</organism>
<dbReference type="InterPro" id="IPR051172">
    <property type="entry name" value="Chlamydia_OmcB"/>
</dbReference>
<evidence type="ECO:0000256" key="1">
    <source>
        <dbReference type="SAM" id="MobiDB-lite"/>
    </source>
</evidence>
<name>A0ABW3FGH6_9HYPH</name>
<proteinExistence type="predicted"/>
<feature type="domain" description="DUF7507" evidence="2">
    <location>
        <begin position="668"/>
        <end position="767"/>
    </location>
</feature>
<dbReference type="EMBL" id="JBHTJV010000022">
    <property type="protein sequence ID" value="MFD0917589.1"/>
    <property type="molecule type" value="Genomic_DNA"/>
</dbReference>
<sequence>SDADVGDTVTYTYEVVNTGNITIDDVLPVDAHNGAGALSAMSPAAGVTLGPGQSQTFTATYVVEQADVDAQAAITNTVTANGTPRRGTLTPPTAPASVGVVAAVRGLALDKQTTSTDFDSVGDLLNYTYEVRNTGNVSVTDPITVADDQVDGAGGAVVCPPLGANGLAPNATIICTATYAVDQDDLDAGFVTNTATATDGTTTSAPDSVTVNGTQTPALTLDKRLAAASPTSFADTATTLLYEYVVTNNGNTRITAPITVADDVVDGSGASVTCPPLSAGGLAPTQSLTCTASYTPDQDDLDAGQVVNTATATDGTITSNSDVVTVLAVQDPSIAMVKTARSVVPPFDFNSVATYDFVITNDGNVRQPGPFTVNDNLIPASAITCDPAPAGGLPPGGTLNCVGTYTVTVNDVDLGTVTNIATATNGSVTTPQTSETIPAGGTPALSLTKSSPTASFNAVDQLVTFEFEVTNSGTVPFARDVVITDDKISNSPLVCYQQTGANTFSPGDTATCSGTYAITQADLDAGFVTNEATASTIYQTTTTVTSPPATATVNADTDPSLEVTKQATPSPFGAVGSSVSYTISVRNDGNQTLSNIAVSDPLIPSLSCTIPTLAVGATDASCVGSYTVLQSDIDAGAIVNTATATGSNPQGQPVTNSGNITTPGPTAAPSWTLGKTSASTPTAEDDIANYAFTLENTGNVTITNVALADAQCDVPPALIGGDLAPTGELNVGEVWRYTCDHTVTQAEVDAGTVDNTAQATGTPARGTLAPAPAAFSIPIAPAPGIEITKVAD</sequence>
<dbReference type="PANTHER" id="PTHR34819:SF3">
    <property type="entry name" value="CELL SURFACE PROTEIN"/>
    <property type="match status" value="1"/>
</dbReference>
<feature type="domain" description="DUF7507" evidence="2">
    <location>
        <begin position="442"/>
        <end position="546"/>
    </location>
</feature>
<dbReference type="Gene3D" id="2.60.40.10">
    <property type="entry name" value="Immunoglobulins"/>
    <property type="match status" value="1"/>
</dbReference>
<evidence type="ECO:0000313" key="4">
    <source>
        <dbReference type="Proteomes" id="UP001597101"/>
    </source>
</evidence>
<dbReference type="Pfam" id="PF24346">
    <property type="entry name" value="DUF7507"/>
    <property type="match status" value="7"/>
</dbReference>
<comment type="caution">
    <text evidence="3">The sequence shown here is derived from an EMBL/GenBank/DDBJ whole genome shotgun (WGS) entry which is preliminary data.</text>
</comment>
<feature type="domain" description="DUF7507" evidence="2">
    <location>
        <begin position="332"/>
        <end position="433"/>
    </location>
</feature>
<dbReference type="InterPro" id="IPR047589">
    <property type="entry name" value="DUF11_rpt"/>
</dbReference>
<dbReference type="InterPro" id="IPR055354">
    <property type="entry name" value="DUF7507"/>
</dbReference>
<dbReference type="PANTHER" id="PTHR34819">
    <property type="entry name" value="LARGE CYSTEINE-RICH PERIPLASMIC PROTEIN OMCB"/>
    <property type="match status" value="1"/>
</dbReference>
<accession>A0ABW3FGH6</accession>
<protein>
    <recommendedName>
        <fullName evidence="2">DUF7507 domain-containing protein</fullName>
    </recommendedName>
</protein>
<dbReference type="NCBIfam" id="TIGR01451">
    <property type="entry name" value="B_ant_repeat"/>
    <property type="match status" value="2"/>
</dbReference>
<dbReference type="Proteomes" id="UP001597101">
    <property type="component" value="Unassembled WGS sequence"/>
</dbReference>
<feature type="domain" description="DUF7507" evidence="2">
    <location>
        <begin position="3"/>
        <end position="88"/>
    </location>
</feature>
<gene>
    <name evidence="3" type="ORF">ACFQ14_14365</name>
</gene>
<evidence type="ECO:0000259" key="2">
    <source>
        <dbReference type="Pfam" id="PF24346"/>
    </source>
</evidence>
<feature type="compositionally biased region" description="Polar residues" evidence="1">
    <location>
        <begin position="643"/>
        <end position="664"/>
    </location>
</feature>
<keyword evidence="4" id="KW-1185">Reference proteome</keyword>
<feature type="non-terminal residue" evidence="3">
    <location>
        <position position="792"/>
    </location>
</feature>
<feature type="domain" description="DUF7507" evidence="2">
    <location>
        <begin position="559"/>
        <end position="656"/>
    </location>
</feature>
<evidence type="ECO:0000313" key="3">
    <source>
        <dbReference type="EMBL" id="MFD0917589.1"/>
    </source>
</evidence>
<reference evidence="4" key="1">
    <citation type="journal article" date="2019" name="Int. J. Syst. Evol. Microbiol.">
        <title>The Global Catalogue of Microorganisms (GCM) 10K type strain sequencing project: providing services to taxonomists for standard genome sequencing and annotation.</title>
        <authorList>
            <consortium name="The Broad Institute Genomics Platform"/>
            <consortium name="The Broad Institute Genome Sequencing Center for Infectious Disease"/>
            <person name="Wu L."/>
            <person name="Ma J."/>
        </authorList>
    </citation>
    <scope>NUCLEOTIDE SEQUENCE [LARGE SCALE GENOMIC DNA]</scope>
    <source>
        <strain evidence="4">CCUG 60023</strain>
    </source>
</reference>
<feature type="non-terminal residue" evidence="3">
    <location>
        <position position="1"/>
    </location>
</feature>
<feature type="domain" description="DUF7507" evidence="2">
    <location>
        <begin position="216"/>
        <end position="316"/>
    </location>
</feature>